<comment type="caution">
    <text evidence="1">The sequence shown here is derived from an EMBL/GenBank/DDBJ whole genome shotgun (WGS) entry which is preliminary data.</text>
</comment>
<dbReference type="AlphaFoldDB" id="A0A7W7NW24"/>
<evidence type="ECO:0000313" key="2">
    <source>
        <dbReference type="Proteomes" id="UP000555448"/>
    </source>
</evidence>
<sequence length="99" mass="10948">MHAVTDADREAAEELRVLLAEVSGFWHTHGDTGPICMALARHRELAERRLLENMEQPAQRPSVISVLQPAREPAVGVREAPLRRQVRSVAIDRHAVAAG</sequence>
<dbReference type="RefSeq" id="WP_184245014.1">
    <property type="nucleotide sequence ID" value="NZ_JACHLR010000008.1"/>
</dbReference>
<proteinExistence type="predicted"/>
<dbReference type="Proteomes" id="UP000555448">
    <property type="component" value="Unassembled WGS sequence"/>
</dbReference>
<reference evidence="1 2" key="1">
    <citation type="submission" date="2020-08" db="EMBL/GenBank/DDBJ databases">
        <title>Functional genomics of gut bacteria from endangered species of beetles.</title>
        <authorList>
            <person name="Carlos-Shanley C."/>
        </authorList>
    </citation>
    <scope>NUCLEOTIDE SEQUENCE [LARGE SCALE GENOMIC DNA]</scope>
    <source>
        <strain evidence="1 2">S00245</strain>
    </source>
</reference>
<dbReference type="EMBL" id="JACHLR010000008">
    <property type="protein sequence ID" value="MBB4858906.1"/>
    <property type="molecule type" value="Genomic_DNA"/>
</dbReference>
<keyword evidence="2" id="KW-1185">Reference proteome</keyword>
<gene>
    <name evidence="1" type="ORF">HNO88_002232</name>
</gene>
<protein>
    <submittedName>
        <fullName evidence="1">Uncharacterized protein</fullName>
    </submittedName>
</protein>
<name>A0A7W7NW24_9SPHN</name>
<evidence type="ECO:0000313" key="1">
    <source>
        <dbReference type="EMBL" id="MBB4858906.1"/>
    </source>
</evidence>
<accession>A0A7W7NW24</accession>
<organism evidence="1 2">
    <name type="scientific">Novosphingobium chloroacetimidivorans</name>
    <dbReference type="NCBI Taxonomy" id="1428314"/>
    <lineage>
        <taxon>Bacteria</taxon>
        <taxon>Pseudomonadati</taxon>
        <taxon>Pseudomonadota</taxon>
        <taxon>Alphaproteobacteria</taxon>
        <taxon>Sphingomonadales</taxon>
        <taxon>Sphingomonadaceae</taxon>
        <taxon>Novosphingobium</taxon>
    </lineage>
</organism>